<dbReference type="EMBL" id="JAHRHJ020000008">
    <property type="protein sequence ID" value="KAH9304333.1"/>
    <property type="molecule type" value="Genomic_DNA"/>
</dbReference>
<feature type="non-terminal residue" evidence="1">
    <location>
        <position position="145"/>
    </location>
</feature>
<name>A0AA38CTC5_TAXCH</name>
<protein>
    <submittedName>
        <fullName evidence="1">Uncharacterized protein</fullName>
    </submittedName>
</protein>
<evidence type="ECO:0000313" key="2">
    <source>
        <dbReference type="Proteomes" id="UP000824469"/>
    </source>
</evidence>
<reference evidence="1 2" key="1">
    <citation type="journal article" date="2021" name="Nat. Plants">
        <title>The Taxus genome provides insights into paclitaxel biosynthesis.</title>
        <authorList>
            <person name="Xiong X."/>
            <person name="Gou J."/>
            <person name="Liao Q."/>
            <person name="Li Y."/>
            <person name="Zhou Q."/>
            <person name="Bi G."/>
            <person name="Li C."/>
            <person name="Du R."/>
            <person name="Wang X."/>
            <person name="Sun T."/>
            <person name="Guo L."/>
            <person name="Liang H."/>
            <person name="Lu P."/>
            <person name="Wu Y."/>
            <person name="Zhang Z."/>
            <person name="Ro D.K."/>
            <person name="Shang Y."/>
            <person name="Huang S."/>
            <person name="Yan J."/>
        </authorList>
    </citation>
    <scope>NUCLEOTIDE SEQUENCE [LARGE SCALE GENOMIC DNA]</scope>
    <source>
        <strain evidence="1">Ta-2019</strain>
    </source>
</reference>
<evidence type="ECO:0000313" key="1">
    <source>
        <dbReference type="EMBL" id="KAH9304333.1"/>
    </source>
</evidence>
<comment type="caution">
    <text evidence="1">The sequence shown here is derived from an EMBL/GenBank/DDBJ whole genome shotgun (WGS) entry which is preliminary data.</text>
</comment>
<proteinExistence type="predicted"/>
<accession>A0AA38CTC5</accession>
<gene>
    <name evidence="1" type="ORF">KI387_008737</name>
</gene>
<organism evidence="1 2">
    <name type="scientific">Taxus chinensis</name>
    <name type="common">Chinese yew</name>
    <name type="synonym">Taxus wallichiana var. chinensis</name>
    <dbReference type="NCBI Taxonomy" id="29808"/>
    <lineage>
        <taxon>Eukaryota</taxon>
        <taxon>Viridiplantae</taxon>
        <taxon>Streptophyta</taxon>
        <taxon>Embryophyta</taxon>
        <taxon>Tracheophyta</taxon>
        <taxon>Spermatophyta</taxon>
        <taxon>Pinopsida</taxon>
        <taxon>Pinidae</taxon>
        <taxon>Conifers II</taxon>
        <taxon>Cupressales</taxon>
        <taxon>Taxaceae</taxon>
        <taxon>Taxus</taxon>
    </lineage>
</organism>
<dbReference type="AlphaFoldDB" id="A0AA38CTC5"/>
<dbReference type="Proteomes" id="UP000824469">
    <property type="component" value="Unassembled WGS sequence"/>
</dbReference>
<sequence>KVSRDANLLVSGQWRLASVEEVKSNLEEIKNQKILERYDIARLLDGSVDGAAYGYTVNQEWRDMGHMLLVKTNASRPSDGSFNPEMYSGVELNAKGREVALRLSVDDKITEVIYFVLYKFKEVEERLAELERLILKIKQDLGCDC</sequence>
<keyword evidence="2" id="KW-1185">Reference proteome</keyword>